<feature type="region of interest" description="Disordered" evidence="1">
    <location>
        <begin position="195"/>
        <end position="220"/>
    </location>
</feature>
<keyword evidence="4" id="KW-1185">Reference proteome</keyword>
<dbReference type="Proteomes" id="UP000199700">
    <property type="component" value="Chromosome"/>
</dbReference>
<protein>
    <submittedName>
        <fullName evidence="3">Uncharacterized protein</fullName>
    </submittedName>
</protein>
<keyword evidence="2" id="KW-0812">Transmembrane</keyword>
<proteinExistence type="predicted"/>
<name>A0A1H1MC26_BRESA</name>
<evidence type="ECO:0000256" key="2">
    <source>
        <dbReference type="SAM" id="Phobius"/>
    </source>
</evidence>
<gene>
    <name evidence="3" type="ORF">SAMN04489751_0609</name>
</gene>
<dbReference type="RefSeq" id="WP_092103057.1">
    <property type="nucleotide sequence ID" value="NZ_LT629739.1"/>
</dbReference>
<dbReference type="AlphaFoldDB" id="A0A1H1MC26"/>
<evidence type="ECO:0000313" key="3">
    <source>
        <dbReference type="EMBL" id="SDR84361.1"/>
    </source>
</evidence>
<organism evidence="3 4">
    <name type="scientific">Brevibacterium sandarakinum</name>
    <dbReference type="NCBI Taxonomy" id="629680"/>
    <lineage>
        <taxon>Bacteria</taxon>
        <taxon>Bacillati</taxon>
        <taxon>Actinomycetota</taxon>
        <taxon>Actinomycetes</taxon>
        <taxon>Micrococcales</taxon>
        <taxon>Brevibacteriaceae</taxon>
        <taxon>Brevibacterium</taxon>
    </lineage>
</organism>
<dbReference type="STRING" id="629680.SAMN04489751_0609"/>
<keyword evidence="2" id="KW-1133">Transmembrane helix</keyword>
<evidence type="ECO:0000313" key="4">
    <source>
        <dbReference type="Proteomes" id="UP000199700"/>
    </source>
</evidence>
<reference evidence="3" key="1">
    <citation type="submission" date="2016-10" db="EMBL/GenBank/DDBJ databases">
        <authorList>
            <person name="Varghese N."/>
            <person name="Submissions S."/>
        </authorList>
    </citation>
    <scope>NUCLEOTIDE SEQUENCE [LARGE SCALE GENOMIC DNA]</scope>
    <source>
        <strain evidence="3">DSM 22082</strain>
    </source>
</reference>
<sequence length="263" mass="27530">MNQAAKFGAAIVIFGAVATGSAIYSLSEFDEARDARIVAEKGDTITVDSIYLDRIEGRYDPDYDPSRYQTIAESLQSDPVYIDPYQAFQVDDESLATIRDEVEGLDMPIYVAILAVSQVDDADGQADLLAARIATELPDERATVVVVGGVGAEGVADKGAVRRIPISAADTDFEDNDSAVALAYVRALKAVEVEDAPPGGSRNVDEEGQPIVVDEDTSTPPKALAYSSGAAVGGAALGLIVGGGLGTGGALGWRAFKKRKKNS</sequence>
<evidence type="ECO:0000256" key="1">
    <source>
        <dbReference type="SAM" id="MobiDB-lite"/>
    </source>
</evidence>
<keyword evidence="2" id="KW-0472">Membrane</keyword>
<feature type="transmembrane region" description="Helical" evidence="2">
    <location>
        <begin position="230"/>
        <end position="253"/>
    </location>
</feature>
<accession>A0A1H1MC26</accession>
<dbReference type="OrthoDB" id="4802768at2"/>
<dbReference type="EMBL" id="LT629739">
    <property type="protein sequence ID" value="SDR84361.1"/>
    <property type="molecule type" value="Genomic_DNA"/>
</dbReference>